<dbReference type="Proteomes" id="UP000245506">
    <property type="component" value="Unassembled WGS sequence"/>
</dbReference>
<dbReference type="AlphaFoldDB" id="A0A317CAV2"/>
<keyword evidence="1" id="KW-0732">Signal</keyword>
<proteinExistence type="predicted"/>
<dbReference type="NCBIfam" id="NF038123">
    <property type="entry name" value="NF038123_dom"/>
    <property type="match status" value="1"/>
</dbReference>
<protein>
    <recommendedName>
        <fullName evidence="2">Spondin domain-containing protein</fullName>
    </recommendedName>
</protein>
<dbReference type="InterPro" id="IPR009465">
    <property type="entry name" value="Spondin_N"/>
</dbReference>
<organism evidence="3 4">
    <name type="scientific">Leucothrix arctica</name>
    <dbReference type="NCBI Taxonomy" id="1481894"/>
    <lineage>
        <taxon>Bacteria</taxon>
        <taxon>Pseudomonadati</taxon>
        <taxon>Pseudomonadota</taxon>
        <taxon>Gammaproteobacteria</taxon>
        <taxon>Thiotrichales</taxon>
        <taxon>Thiotrichaceae</taxon>
        <taxon>Leucothrix</taxon>
    </lineage>
</organism>
<accession>A0A317CAV2</accession>
<feature type="chain" id="PRO_5016459476" description="Spondin domain-containing protein" evidence="1">
    <location>
        <begin position="28"/>
        <end position="246"/>
    </location>
</feature>
<keyword evidence="4" id="KW-1185">Reference proteome</keyword>
<dbReference type="EMBL" id="QGKL01000043">
    <property type="protein sequence ID" value="PWQ93212.1"/>
    <property type="molecule type" value="Genomic_DNA"/>
</dbReference>
<name>A0A317CAV2_9GAMM</name>
<evidence type="ECO:0000259" key="2">
    <source>
        <dbReference type="Pfam" id="PF06468"/>
    </source>
</evidence>
<comment type="caution">
    <text evidence="3">The sequence shown here is derived from an EMBL/GenBank/DDBJ whole genome shotgun (WGS) entry which is preliminary data.</text>
</comment>
<dbReference type="InterPro" id="IPR038678">
    <property type="entry name" value="Spondin_N_sf"/>
</dbReference>
<evidence type="ECO:0000256" key="1">
    <source>
        <dbReference type="SAM" id="SignalP"/>
    </source>
</evidence>
<sequence>MTMSISIKNKRSTMRLVVPLVAAAFLAACNGSSKNDDVETDTENRTFQITVTNLTANQPLSPLAVIAHKSGYHAFTEGSPASAGLEQLAESGANGDLLAEAAGYAEYLDSNSGTGAIGPGGSATVEVSVTEGSQTYLSIVSMLVNTNDGFTAADNYDISGLSVDESSSMTLPVWDAGTELNSEADGTIPGPANGGEGYSAARDDIVDFVAIHRGVISSDDGLSSSILNESHRFDNPAARLTVKRID</sequence>
<reference evidence="3 4" key="1">
    <citation type="submission" date="2018-05" db="EMBL/GenBank/DDBJ databases">
        <title>Leucothrix arctica sp. nov., isolated from Arctic seawater.</title>
        <authorList>
            <person name="Choi A."/>
            <person name="Baek K."/>
        </authorList>
    </citation>
    <scope>NUCLEOTIDE SEQUENCE [LARGE SCALE GENOMIC DNA]</scope>
    <source>
        <strain evidence="3 4">IMCC9719</strain>
    </source>
</reference>
<dbReference type="Pfam" id="PF06468">
    <property type="entry name" value="Spond_N"/>
    <property type="match status" value="1"/>
</dbReference>
<feature type="domain" description="Spondin" evidence="2">
    <location>
        <begin position="60"/>
        <end position="179"/>
    </location>
</feature>
<evidence type="ECO:0000313" key="4">
    <source>
        <dbReference type="Proteomes" id="UP000245506"/>
    </source>
</evidence>
<evidence type="ECO:0000313" key="3">
    <source>
        <dbReference type="EMBL" id="PWQ93212.1"/>
    </source>
</evidence>
<gene>
    <name evidence="3" type="ORF">DKT75_21230</name>
</gene>
<feature type="signal peptide" evidence="1">
    <location>
        <begin position="1"/>
        <end position="27"/>
    </location>
</feature>
<dbReference type="Gene3D" id="2.60.40.2130">
    <property type="entry name" value="F-spondin domain"/>
    <property type="match status" value="1"/>
</dbReference>